<reference evidence="2" key="1">
    <citation type="submission" date="2024-07" db="EMBL/GenBank/DDBJ databases">
        <authorList>
            <person name="Yu S.T."/>
        </authorList>
    </citation>
    <scope>NUCLEOTIDE SEQUENCE</scope>
    <source>
        <strain evidence="2">R21</strain>
    </source>
</reference>
<dbReference type="EMBL" id="CP163435">
    <property type="protein sequence ID" value="XDQ30361.1"/>
    <property type="molecule type" value="Genomic_DNA"/>
</dbReference>
<protein>
    <recommendedName>
        <fullName evidence="3">DUF4333 domain-containing protein</fullName>
    </recommendedName>
</protein>
<dbReference type="AlphaFoldDB" id="A0AB39PIF8"/>
<evidence type="ECO:0008006" key="3">
    <source>
        <dbReference type="Google" id="ProtNLM"/>
    </source>
</evidence>
<dbReference type="RefSeq" id="WP_369240225.1">
    <property type="nucleotide sequence ID" value="NZ_CP163435.1"/>
</dbReference>
<keyword evidence="1" id="KW-1133">Transmembrane helix</keyword>
<accession>A0AB39PIF8</accession>
<organism evidence="2">
    <name type="scientific">Streptomyces sp. R21</name>
    <dbReference type="NCBI Taxonomy" id="3238627"/>
    <lineage>
        <taxon>Bacteria</taxon>
        <taxon>Bacillati</taxon>
        <taxon>Actinomycetota</taxon>
        <taxon>Actinomycetes</taxon>
        <taxon>Kitasatosporales</taxon>
        <taxon>Streptomycetaceae</taxon>
        <taxon>Streptomyces</taxon>
    </lineage>
</organism>
<proteinExistence type="predicted"/>
<keyword evidence="1" id="KW-0812">Transmembrane</keyword>
<gene>
    <name evidence="2" type="ORF">AB5J56_39165</name>
</gene>
<evidence type="ECO:0000313" key="2">
    <source>
        <dbReference type="EMBL" id="XDQ30361.1"/>
    </source>
</evidence>
<evidence type="ECO:0000256" key="1">
    <source>
        <dbReference type="SAM" id="Phobius"/>
    </source>
</evidence>
<sequence>MSTTAAGAFRLSRDQERAMPDSRFLVGVVGGAAALLVLGGLGTRLVSGTESTTELNQFDTVTVGGHKALAPDIVSGRTHSKYHPLPWVGVKVRAFCPTGLKAVTGTTIICKGKRNDGTTVDIPVTVTRVTDSHITWKFNR</sequence>
<keyword evidence="1" id="KW-0472">Membrane</keyword>
<feature type="transmembrane region" description="Helical" evidence="1">
    <location>
        <begin position="24"/>
        <end position="46"/>
    </location>
</feature>
<name>A0AB39PIF8_9ACTN</name>